<dbReference type="EMBL" id="JAXCGZ010013515">
    <property type="protein sequence ID" value="KAK7072393.1"/>
    <property type="molecule type" value="Genomic_DNA"/>
</dbReference>
<keyword evidence="3" id="KW-1003">Cell membrane</keyword>
<dbReference type="Gene3D" id="1.10.287.70">
    <property type="match status" value="1"/>
</dbReference>
<dbReference type="PANTHER" id="PTHR42643">
    <property type="entry name" value="IONOTROPIC RECEPTOR 20A-RELATED"/>
    <property type="match status" value="1"/>
</dbReference>
<dbReference type="Pfam" id="PF00060">
    <property type="entry name" value="Lig_chan"/>
    <property type="match status" value="1"/>
</dbReference>
<evidence type="ECO:0000256" key="4">
    <source>
        <dbReference type="ARBA" id="ARBA00022692"/>
    </source>
</evidence>
<dbReference type="InterPro" id="IPR001320">
    <property type="entry name" value="Iontro_rcpt_C"/>
</dbReference>
<comment type="similarity">
    <text evidence="2">Belongs to the glutamate-gated ion channel (TC 1.A.10.1) family.</text>
</comment>
<organism evidence="11 12">
    <name type="scientific">Halocaridina rubra</name>
    <name type="common">Hawaiian red shrimp</name>
    <dbReference type="NCBI Taxonomy" id="373956"/>
    <lineage>
        <taxon>Eukaryota</taxon>
        <taxon>Metazoa</taxon>
        <taxon>Ecdysozoa</taxon>
        <taxon>Arthropoda</taxon>
        <taxon>Crustacea</taxon>
        <taxon>Multicrustacea</taxon>
        <taxon>Malacostraca</taxon>
        <taxon>Eumalacostraca</taxon>
        <taxon>Eucarida</taxon>
        <taxon>Decapoda</taxon>
        <taxon>Pleocyemata</taxon>
        <taxon>Caridea</taxon>
        <taxon>Atyoidea</taxon>
        <taxon>Atyidae</taxon>
        <taxon>Halocaridina</taxon>
    </lineage>
</organism>
<comment type="subcellular location">
    <subcellularLocation>
        <location evidence="1">Cell membrane</location>
        <topology evidence="1">Multi-pass membrane protein</topology>
    </subcellularLocation>
</comment>
<evidence type="ECO:0000259" key="10">
    <source>
        <dbReference type="Pfam" id="PF00060"/>
    </source>
</evidence>
<gene>
    <name evidence="11" type="ORF">SK128_002424</name>
</gene>
<dbReference type="SUPFAM" id="SSF53850">
    <property type="entry name" value="Periplasmic binding protein-like II"/>
    <property type="match status" value="1"/>
</dbReference>
<evidence type="ECO:0000256" key="1">
    <source>
        <dbReference type="ARBA" id="ARBA00004651"/>
    </source>
</evidence>
<reference evidence="11 12" key="1">
    <citation type="submission" date="2023-11" db="EMBL/GenBank/DDBJ databases">
        <title>Halocaridina rubra genome assembly.</title>
        <authorList>
            <person name="Smith C."/>
        </authorList>
    </citation>
    <scope>NUCLEOTIDE SEQUENCE [LARGE SCALE GENOMIC DNA]</scope>
    <source>
        <strain evidence="11">EP-1</strain>
        <tissue evidence="11">Whole</tissue>
    </source>
</reference>
<dbReference type="AlphaFoldDB" id="A0AAN8X1B2"/>
<dbReference type="GO" id="GO:0015276">
    <property type="term" value="F:ligand-gated monoatomic ion channel activity"/>
    <property type="evidence" value="ECO:0007669"/>
    <property type="project" value="InterPro"/>
</dbReference>
<evidence type="ECO:0000256" key="8">
    <source>
        <dbReference type="ARBA" id="ARBA00023180"/>
    </source>
</evidence>
<keyword evidence="5 9" id="KW-1133">Transmembrane helix</keyword>
<evidence type="ECO:0000256" key="2">
    <source>
        <dbReference type="ARBA" id="ARBA00008685"/>
    </source>
</evidence>
<keyword evidence="8" id="KW-0325">Glycoprotein</keyword>
<feature type="transmembrane region" description="Helical" evidence="9">
    <location>
        <begin position="185"/>
        <end position="203"/>
    </location>
</feature>
<feature type="transmembrane region" description="Helical" evidence="9">
    <location>
        <begin position="115"/>
        <end position="141"/>
    </location>
</feature>
<dbReference type="GO" id="GO:0005886">
    <property type="term" value="C:plasma membrane"/>
    <property type="evidence" value="ECO:0007669"/>
    <property type="project" value="UniProtKB-SubCell"/>
</dbReference>
<evidence type="ECO:0000256" key="7">
    <source>
        <dbReference type="ARBA" id="ARBA00023170"/>
    </source>
</evidence>
<sequence length="238" mass="26872">MCGHSVNVTALPFSPYWITSEEEVNGAIVTSYSGTDYFMLQEIGSALNFTVNILPTEDWDEVIQKLEARESFIASVIFAVLPHRLDRYDFTYAFEYGSPTFSMKKPTLRPKWESLYYPFSGGVWMATLAILLIVPVIFLLMDTLINLQLQTGGTARNTFAEVLQEVVGIFLGQTSGNKFPNKTSVRILLCSWLLFSFIVVTVYKGNLTAYLTLPKYPPRAETLEELVKIADRQVQPLI</sequence>
<evidence type="ECO:0000256" key="9">
    <source>
        <dbReference type="SAM" id="Phobius"/>
    </source>
</evidence>
<feature type="domain" description="Ionotropic glutamate receptor C-terminal" evidence="10">
    <location>
        <begin position="123"/>
        <end position="228"/>
    </location>
</feature>
<evidence type="ECO:0000313" key="11">
    <source>
        <dbReference type="EMBL" id="KAK7072393.1"/>
    </source>
</evidence>
<evidence type="ECO:0000256" key="5">
    <source>
        <dbReference type="ARBA" id="ARBA00022989"/>
    </source>
</evidence>
<accession>A0AAN8X1B2</accession>
<keyword evidence="6 9" id="KW-0472">Membrane</keyword>
<protein>
    <recommendedName>
        <fullName evidence="10">Ionotropic glutamate receptor C-terminal domain-containing protein</fullName>
    </recommendedName>
</protein>
<comment type="caution">
    <text evidence="11">The sequence shown here is derived from an EMBL/GenBank/DDBJ whole genome shotgun (WGS) entry which is preliminary data.</text>
</comment>
<keyword evidence="12" id="KW-1185">Reference proteome</keyword>
<dbReference type="InterPro" id="IPR052192">
    <property type="entry name" value="Insect_Ionotropic_Sensory_Rcpt"/>
</dbReference>
<evidence type="ECO:0000256" key="6">
    <source>
        <dbReference type="ARBA" id="ARBA00023136"/>
    </source>
</evidence>
<proteinExistence type="inferred from homology"/>
<evidence type="ECO:0000256" key="3">
    <source>
        <dbReference type="ARBA" id="ARBA00022475"/>
    </source>
</evidence>
<dbReference type="PANTHER" id="PTHR42643:SF24">
    <property type="entry name" value="IONOTROPIC RECEPTOR 60A"/>
    <property type="match status" value="1"/>
</dbReference>
<keyword evidence="4 9" id="KW-0812">Transmembrane</keyword>
<evidence type="ECO:0000313" key="12">
    <source>
        <dbReference type="Proteomes" id="UP001381693"/>
    </source>
</evidence>
<dbReference type="Proteomes" id="UP001381693">
    <property type="component" value="Unassembled WGS sequence"/>
</dbReference>
<dbReference type="GO" id="GO:0050906">
    <property type="term" value="P:detection of stimulus involved in sensory perception"/>
    <property type="evidence" value="ECO:0007669"/>
    <property type="project" value="UniProtKB-ARBA"/>
</dbReference>
<name>A0AAN8X1B2_HALRR</name>
<keyword evidence="7" id="KW-0675">Receptor</keyword>
<dbReference type="Gene3D" id="3.40.190.10">
    <property type="entry name" value="Periplasmic binding protein-like II"/>
    <property type="match status" value="1"/>
</dbReference>